<protein>
    <recommendedName>
        <fullName evidence="2">Putative Flp pilus-assembly TadG-like N-terminal domain-containing protein</fullName>
    </recommendedName>
</protein>
<evidence type="ECO:0000256" key="1">
    <source>
        <dbReference type="SAM" id="Phobius"/>
    </source>
</evidence>
<keyword evidence="1" id="KW-1133">Transmembrane helix</keyword>
<dbReference type="EMBL" id="PUIA01000057">
    <property type="protein sequence ID" value="PQO27294.1"/>
    <property type="molecule type" value="Genomic_DNA"/>
</dbReference>
<keyword evidence="1" id="KW-0472">Membrane</keyword>
<reference evidence="3 4" key="1">
    <citation type="submission" date="2018-02" db="EMBL/GenBank/DDBJ databases">
        <title>Comparative genomes isolates from brazilian mangrove.</title>
        <authorList>
            <person name="Araujo J.E."/>
            <person name="Taketani R.G."/>
            <person name="Silva M.C.P."/>
            <person name="Loureco M.V."/>
            <person name="Andreote F.D."/>
        </authorList>
    </citation>
    <scope>NUCLEOTIDE SEQUENCE [LARGE SCALE GENOMIC DNA]</scope>
    <source>
        <strain evidence="3 4">HEX-2 MGV</strain>
    </source>
</reference>
<evidence type="ECO:0000259" key="2">
    <source>
        <dbReference type="Pfam" id="PF13400"/>
    </source>
</evidence>
<feature type="domain" description="Putative Flp pilus-assembly TadG-like N-terminal" evidence="2">
    <location>
        <begin position="15"/>
        <end position="61"/>
    </location>
</feature>
<gene>
    <name evidence="3" type="ORF">C5Y96_17270</name>
</gene>
<feature type="transmembrane region" description="Helical" evidence="1">
    <location>
        <begin position="16"/>
        <end position="40"/>
    </location>
</feature>
<dbReference type="Proteomes" id="UP000240009">
    <property type="component" value="Unassembled WGS sequence"/>
</dbReference>
<evidence type="ECO:0000313" key="3">
    <source>
        <dbReference type="EMBL" id="PQO27294.1"/>
    </source>
</evidence>
<name>A0A2S8F5T3_9BACT</name>
<keyword evidence="1" id="KW-0812">Transmembrane</keyword>
<organism evidence="3 4">
    <name type="scientific">Blastopirellula marina</name>
    <dbReference type="NCBI Taxonomy" id="124"/>
    <lineage>
        <taxon>Bacteria</taxon>
        <taxon>Pseudomonadati</taxon>
        <taxon>Planctomycetota</taxon>
        <taxon>Planctomycetia</taxon>
        <taxon>Pirellulales</taxon>
        <taxon>Pirellulaceae</taxon>
        <taxon>Blastopirellula</taxon>
    </lineage>
</organism>
<dbReference type="InterPro" id="IPR028087">
    <property type="entry name" value="Tad_N"/>
</dbReference>
<evidence type="ECO:0000313" key="4">
    <source>
        <dbReference type="Proteomes" id="UP000240009"/>
    </source>
</evidence>
<dbReference type="Pfam" id="PF13400">
    <property type="entry name" value="Tad"/>
    <property type="match status" value="1"/>
</dbReference>
<proteinExistence type="predicted"/>
<dbReference type="AlphaFoldDB" id="A0A2S8F5T3"/>
<sequence length="349" mass="37993">MKRLGTTTRRQSRRGYVLVLFAMLFWVLLGVAALVIDLGLARVKYRQMQSATDTAALAGLQNELTGTADRTEARWLAAQTFHPDIDQDFDTYATQQAVLSIVDDTPPSGGFLDDPRGKRWVPNLEPNTDNIAKGDLEYVPGSSAFYARLRHSTLTPVDGVRNDSPPLPYLFGRATVRTTNRPSEAIYRGMSLKSASLASTTRALSMGPTVVKPTGETIDGVQYVATINEWENSIVHEIQPGEELTRYTVGDVAPIGLTIQATLPTGYIAIYDPLTTEPNRIAGFGFIADGTRELGHIAPANATSTIFPAINASSPPSLAEYHQLFDIIGDSFVQTICLSPTPADEFQED</sequence>
<comment type="caution">
    <text evidence="3">The sequence shown here is derived from an EMBL/GenBank/DDBJ whole genome shotgun (WGS) entry which is preliminary data.</text>
</comment>
<accession>A0A2S8F5T3</accession>